<protein>
    <submittedName>
        <fullName evidence="1">Uncharacterized protein</fullName>
    </submittedName>
</protein>
<keyword evidence="2" id="KW-1185">Reference proteome</keyword>
<comment type="caution">
    <text evidence="1">The sequence shown here is derived from an EMBL/GenBank/DDBJ whole genome shotgun (WGS) entry which is preliminary data.</text>
</comment>
<evidence type="ECO:0000313" key="1">
    <source>
        <dbReference type="EMBL" id="CAB1457616.1"/>
    </source>
</evidence>
<name>A0A9N7VZZ6_PLEPL</name>
<sequence>MQSSFQNMLCIFFKEGIERESLCWHLRRVEQEERRRGEPQTPCLQISLCVPLFLLANIELVKVSAARGLGQPPLAPVQQHCLSQKNRGDKAMPACASSVMKTSALVLEIRGHLDRPGLAALCHGRP</sequence>
<dbReference type="AlphaFoldDB" id="A0A9N7VZZ6"/>
<accession>A0A9N7VZZ6</accession>
<dbReference type="Proteomes" id="UP001153269">
    <property type="component" value="Unassembled WGS sequence"/>
</dbReference>
<proteinExistence type="predicted"/>
<evidence type="ECO:0000313" key="2">
    <source>
        <dbReference type="Proteomes" id="UP001153269"/>
    </source>
</evidence>
<dbReference type="EMBL" id="CADEAL010004350">
    <property type="protein sequence ID" value="CAB1457616.1"/>
    <property type="molecule type" value="Genomic_DNA"/>
</dbReference>
<reference evidence="1" key="1">
    <citation type="submission" date="2020-03" db="EMBL/GenBank/DDBJ databases">
        <authorList>
            <person name="Weist P."/>
        </authorList>
    </citation>
    <scope>NUCLEOTIDE SEQUENCE</scope>
</reference>
<organism evidence="1 2">
    <name type="scientific">Pleuronectes platessa</name>
    <name type="common">European plaice</name>
    <dbReference type="NCBI Taxonomy" id="8262"/>
    <lineage>
        <taxon>Eukaryota</taxon>
        <taxon>Metazoa</taxon>
        <taxon>Chordata</taxon>
        <taxon>Craniata</taxon>
        <taxon>Vertebrata</taxon>
        <taxon>Euteleostomi</taxon>
        <taxon>Actinopterygii</taxon>
        <taxon>Neopterygii</taxon>
        <taxon>Teleostei</taxon>
        <taxon>Neoteleostei</taxon>
        <taxon>Acanthomorphata</taxon>
        <taxon>Carangaria</taxon>
        <taxon>Pleuronectiformes</taxon>
        <taxon>Pleuronectoidei</taxon>
        <taxon>Pleuronectidae</taxon>
        <taxon>Pleuronectes</taxon>
    </lineage>
</organism>
<gene>
    <name evidence="1" type="ORF">PLEPLA_LOCUS45440</name>
</gene>